<dbReference type="EMBL" id="OV170234">
    <property type="protein sequence ID" value="CAH0719646.1"/>
    <property type="molecule type" value="Genomic_DNA"/>
</dbReference>
<evidence type="ECO:0000256" key="1">
    <source>
        <dbReference type="SAM" id="MobiDB-lite"/>
    </source>
</evidence>
<reference evidence="3" key="1">
    <citation type="submission" date="2021-12" db="EMBL/GenBank/DDBJ databases">
        <authorList>
            <person name="Martin H S."/>
        </authorList>
    </citation>
    <scope>NUCLEOTIDE SEQUENCE</scope>
</reference>
<organism evidence="3 4">
    <name type="scientific">Brenthis ino</name>
    <name type="common">lesser marbled fritillary</name>
    <dbReference type="NCBI Taxonomy" id="405034"/>
    <lineage>
        <taxon>Eukaryota</taxon>
        <taxon>Metazoa</taxon>
        <taxon>Ecdysozoa</taxon>
        <taxon>Arthropoda</taxon>
        <taxon>Hexapoda</taxon>
        <taxon>Insecta</taxon>
        <taxon>Pterygota</taxon>
        <taxon>Neoptera</taxon>
        <taxon>Endopterygota</taxon>
        <taxon>Lepidoptera</taxon>
        <taxon>Glossata</taxon>
        <taxon>Ditrysia</taxon>
        <taxon>Papilionoidea</taxon>
        <taxon>Nymphalidae</taxon>
        <taxon>Heliconiinae</taxon>
        <taxon>Argynnini</taxon>
        <taxon>Brenthis</taxon>
    </lineage>
</organism>
<feature type="region of interest" description="Disordered" evidence="1">
    <location>
        <begin position="264"/>
        <end position="288"/>
    </location>
</feature>
<evidence type="ECO:0000256" key="2">
    <source>
        <dbReference type="SAM" id="SignalP"/>
    </source>
</evidence>
<evidence type="ECO:0000313" key="3">
    <source>
        <dbReference type="EMBL" id="CAH0719646.1"/>
    </source>
</evidence>
<dbReference type="AlphaFoldDB" id="A0A8J9UG00"/>
<proteinExistence type="predicted"/>
<feature type="non-terminal residue" evidence="3">
    <location>
        <position position="371"/>
    </location>
</feature>
<accession>A0A8J9UG00</accession>
<name>A0A8J9UG00_9NEOP</name>
<dbReference type="Proteomes" id="UP000838878">
    <property type="component" value="Chromosome 14"/>
</dbReference>
<feature type="compositionally biased region" description="Acidic residues" evidence="1">
    <location>
        <begin position="270"/>
        <end position="288"/>
    </location>
</feature>
<keyword evidence="4" id="KW-1185">Reference proteome</keyword>
<dbReference type="OrthoDB" id="823504at2759"/>
<protein>
    <submittedName>
        <fullName evidence="3">Uncharacterized protein</fullName>
    </submittedName>
</protein>
<feature type="signal peptide" evidence="2">
    <location>
        <begin position="1"/>
        <end position="23"/>
    </location>
</feature>
<feature type="chain" id="PRO_5035482622" evidence="2">
    <location>
        <begin position="24"/>
        <end position="371"/>
    </location>
</feature>
<evidence type="ECO:0000313" key="4">
    <source>
        <dbReference type="Proteomes" id="UP000838878"/>
    </source>
</evidence>
<gene>
    <name evidence="3" type="ORF">BINO364_LOCUS5957</name>
</gene>
<sequence length="371" mass="42017">MDFRYNFVIPLLAIFILIIDGRSTDKEPKVENTTHNCPFTKIIEDIFKINNQSSINTMKDNTVNDTNDFMYKNHNISKTIQDELVNDIIASIKRIKANLTYSENHSLNEAIILNVPNGETDKPPLKKVNQLKSGIEDKVDMLLSVPKEKNSNTNNISKKPTLISNSDTTKYVEVLTIEPNNTSINNSTSQTILEVLKNIMPALNTSINKDVHSITIIEKNQNKNHSYTETKNISKIIVKYCDKDNVTETNGDEVKNYENLKSALPNSSLNEDDYEIDDETDYGESDEEVIPSNATEATKDVLEAAEYGLQKMHELYGVLEPKLYSMGLMLNEKDPARYVAAFNAPSEDVTRYSRYGYASLQAASRLRQLIR</sequence>
<keyword evidence="2" id="KW-0732">Signal</keyword>